<sequence>MFTGTESAKPSHYKSVEISDIVNRIAPKVNSLESPLLEWILGGSIPCTPEVWPPRVKRISTRQSNVEDLVKLAKQFDYNMIQQEKERDIVTSDQCPGTSLHCPPSPNDCLNGGIPKNQVEPKGPSSAVQDIDEELNALFDGPTQHLNRRLSQISANSSQESKNNPECLREDCASLDAIKGTSAPSTDPNFDDDWENDDLLNDSFVLEMTQNPDILSVPPQATAGPVSQNSKASELVIKTSPPVSVQIPACAQRGQNNSRHTSLHTKETSTNRSTFMLDSKTQFQSKNTRSREPPKLNQKADGAKLHEQRHILPPHRPQATSANRSKQSTGGVAKSVKSIPDGEEKSLFGSDPLWGDEDDDLLYQVCDDMERISGRQNHSFKTGSWPPAKTSCQRPAACVLTRSHSMPEGKAVLSNENDYSNMPVDTVQKKSLHYDPGVECQYKFTKLSNSQRPGMRTCGTLHAFPQTGARASVAGNPTNLHPSTFKRHLSDPTALGNKVKCSAAEIEKKKQDAIARRRLRMQASQKPGAPS</sequence>
<dbReference type="PANTHER" id="PTHR16434:SF2">
    <property type="entry name" value="EWING'S TUMOR-ASSOCIATED ANTIGEN 1"/>
    <property type="match status" value="1"/>
</dbReference>
<evidence type="ECO:0000313" key="2">
    <source>
        <dbReference type="Ensembl" id="ENSDCDP00010044249.1"/>
    </source>
</evidence>
<protein>
    <recommendedName>
        <fullName evidence="4">Ewing's tumor-associated antigen 1</fullName>
    </recommendedName>
</protein>
<evidence type="ECO:0000313" key="3">
    <source>
        <dbReference type="Proteomes" id="UP000694580"/>
    </source>
</evidence>
<accession>A0AAY4DGH8</accession>
<proteinExistence type="predicted"/>
<feature type="region of interest" description="Disordered" evidence="1">
    <location>
        <begin position="249"/>
        <end position="351"/>
    </location>
</feature>
<feature type="compositionally biased region" description="Polar residues" evidence="1">
    <location>
        <begin position="270"/>
        <end position="287"/>
    </location>
</feature>
<dbReference type="Pfam" id="PF15350">
    <property type="entry name" value="ETAA1"/>
    <property type="match status" value="1"/>
</dbReference>
<gene>
    <name evidence="2" type="primary">etaa1b</name>
</gene>
<dbReference type="Ensembl" id="ENSDCDT00010054343.1">
    <property type="protein sequence ID" value="ENSDCDP00010044249.1"/>
    <property type="gene ID" value="ENSDCDG00010027426.1"/>
</dbReference>
<dbReference type="GO" id="GO:0043596">
    <property type="term" value="C:nuclear replication fork"/>
    <property type="evidence" value="ECO:0007669"/>
    <property type="project" value="TreeGrafter"/>
</dbReference>
<reference evidence="2" key="2">
    <citation type="submission" date="2025-08" db="UniProtKB">
        <authorList>
            <consortium name="Ensembl"/>
        </authorList>
    </citation>
    <scope>IDENTIFICATION</scope>
</reference>
<dbReference type="PANTHER" id="PTHR16434">
    <property type="entry name" value="EWING'S TUMOR-ASSOCIATED ANTIGEN 1 ETAA1"/>
    <property type="match status" value="1"/>
</dbReference>
<organism evidence="2 3">
    <name type="scientific">Denticeps clupeoides</name>
    <name type="common">denticle herring</name>
    <dbReference type="NCBI Taxonomy" id="299321"/>
    <lineage>
        <taxon>Eukaryota</taxon>
        <taxon>Metazoa</taxon>
        <taxon>Chordata</taxon>
        <taxon>Craniata</taxon>
        <taxon>Vertebrata</taxon>
        <taxon>Euteleostomi</taxon>
        <taxon>Actinopterygii</taxon>
        <taxon>Neopterygii</taxon>
        <taxon>Teleostei</taxon>
        <taxon>Clupei</taxon>
        <taxon>Clupeiformes</taxon>
        <taxon>Denticipitoidei</taxon>
        <taxon>Denticipitidae</taxon>
        <taxon>Denticeps</taxon>
    </lineage>
</organism>
<dbReference type="GeneTree" id="ENSGT00390000009597"/>
<dbReference type="GO" id="GO:2000001">
    <property type="term" value="P:regulation of DNA damage checkpoint"/>
    <property type="evidence" value="ECO:0007669"/>
    <property type="project" value="TreeGrafter"/>
</dbReference>
<dbReference type="AlphaFoldDB" id="A0AAY4DGH8"/>
<reference evidence="2 3" key="1">
    <citation type="submission" date="2020-06" db="EMBL/GenBank/DDBJ databases">
        <authorList>
            <consortium name="Wellcome Sanger Institute Data Sharing"/>
        </authorList>
    </citation>
    <scope>NUCLEOTIDE SEQUENCE [LARGE SCALE GENOMIC DNA]</scope>
</reference>
<dbReference type="GO" id="GO:0006974">
    <property type="term" value="P:DNA damage response"/>
    <property type="evidence" value="ECO:0007669"/>
    <property type="project" value="TreeGrafter"/>
</dbReference>
<dbReference type="InterPro" id="IPR029406">
    <property type="entry name" value="ETAA1"/>
</dbReference>
<dbReference type="Proteomes" id="UP000694580">
    <property type="component" value="Chromosome 8"/>
</dbReference>
<evidence type="ECO:0000256" key="1">
    <source>
        <dbReference type="SAM" id="MobiDB-lite"/>
    </source>
</evidence>
<dbReference type="GO" id="GO:0043539">
    <property type="term" value="F:protein serine/threonine kinase activator activity"/>
    <property type="evidence" value="ECO:0007669"/>
    <property type="project" value="TreeGrafter"/>
</dbReference>
<feature type="compositionally biased region" description="Polar residues" evidence="1">
    <location>
        <begin position="318"/>
        <end position="330"/>
    </location>
</feature>
<evidence type="ECO:0008006" key="4">
    <source>
        <dbReference type="Google" id="ProtNLM"/>
    </source>
</evidence>
<keyword evidence="3" id="KW-1185">Reference proteome</keyword>
<name>A0AAY4DGH8_9TELE</name>
<feature type="compositionally biased region" description="Basic and acidic residues" evidence="1">
    <location>
        <begin position="301"/>
        <end position="310"/>
    </location>
</feature>
<reference evidence="2" key="3">
    <citation type="submission" date="2025-09" db="UniProtKB">
        <authorList>
            <consortium name="Ensembl"/>
        </authorList>
    </citation>
    <scope>IDENTIFICATION</scope>
</reference>
<dbReference type="GO" id="GO:0031297">
    <property type="term" value="P:replication fork processing"/>
    <property type="evidence" value="ECO:0007669"/>
    <property type="project" value="TreeGrafter"/>
</dbReference>